<dbReference type="InterPro" id="IPR000408">
    <property type="entry name" value="Reg_chr_condens"/>
</dbReference>
<name>A0A7X0RUU4_9BACL</name>
<feature type="chain" id="PRO_5030916090" evidence="4">
    <location>
        <begin position="33"/>
        <end position="1382"/>
    </location>
</feature>
<accession>A0A7X0RUU4</accession>
<dbReference type="PANTHER" id="PTHR45982:SF1">
    <property type="entry name" value="REGULATOR OF CHROMOSOME CONDENSATION"/>
    <property type="match status" value="1"/>
</dbReference>
<evidence type="ECO:0000259" key="5">
    <source>
        <dbReference type="PROSITE" id="PS51272"/>
    </source>
</evidence>
<dbReference type="GO" id="GO:0005085">
    <property type="term" value="F:guanyl-nucleotide exchange factor activity"/>
    <property type="evidence" value="ECO:0007669"/>
    <property type="project" value="TreeGrafter"/>
</dbReference>
<feature type="domain" description="SLH" evidence="5">
    <location>
        <begin position="1193"/>
        <end position="1256"/>
    </location>
</feature>
<sequence>MNRFVPNRIKALVLLVVLFSLVLPSYPNFAHAEVPDAGCAPHFTTKPMVAGGGSHTVVLKSDGTVWALGSNYAGQLGEGSRVDRAFPVKVQALCGIVAIAAGWSHTVALKSDGTVWAWGSNQHGELGNGANTASSVPVQVNEMSEVAAIAAGSFHTVALKRDGTVWTWGNNNSGELGYSSVLTGGGTVSYNPKPQNVGIPTDDGFKVKAIAAGFGVGDTSGYTAALKSDGTVWTWGSNRYAQLGYDTNAYKYTPNYTPQQVPNVSDVEAIALGAIHTIALKSDGTIWAWGNNSNGQLGDGTTTTRISPVKVLDSLSPGQELASVVAIAAAGGEHSIAQLDDGTVWAWGRNDNGQLGDGDDQFRNRLTATKLGLRGNFVAFGTGWYHSMAIQDDGTLWTWGNNYNGQLGYVTPSPQEPNAPSNTPYPVGGFNVNEAVFQPTLALMGKQRLFYPEWSAAPANLTAYLNNPGSELANITLKLIPGSGLSLVDNDAVHVIDKIAAGTNATTTWRVKPTEEGIHRLTVNAYREGETAPFATDSYQIEALAPVVPPTVTLTGLSGNTSNGTPVAARSAPITLAVSLPCKNVKFILRDDYGHEIVLDNRFQSAITFVPAAAGVAGSHLVVEIEAECLDGPMNFPIDLIDPSGIVYNAEKGIDWPLPGATLVLQYYDTALEEWVDMNDHDKMSPITNPQTSGEDGSYAWDVAAGTYRVTVNRPGFATVTSDSVDIPPPKTDLHVGLTPTDRVPPILTVTGVTYGATYTQPVTIQFQALDDQSGVRYVEYRLDQGEAQRANGDSGSISVTGDGSHTVDFTVVDHAGNEFAERIAFTIAGTPEPSGNADLKDLVLSDIALSPRFDPGTTAYTASVANGVSSVTVTASVYDADNVSVTASVYNSAGVQSGGPHILTNGASSSSLPLSEGSNAIKLVVTAKDGASKTYTVTVTRARSSSGGSTPTGGSPGSTTGVPSTKSLRIFVDGKSYDQIAQIVSSQEGGSNVMSVTLETSRLTEALGPAGDRPLIVIPVTEQSGKVTAVLAGDAVKALEQKRAVLELQTPRGSYTLPASEVGIDALAKQLGDPAKLADILVRVSVAKGDSAEVKLLENTAARDRFDVVVPPVEFTVTASSGGKTANVGKFGSYVKRVIPLPGGAASGNITTAVALEADGTTRHVPTYTESRDGKAYAVFHSLTNSAYALIWRSVSFADVEGHWAKPAVNDLASRKIVSGVDETHYRPNAPITRAEFAAILVRALGLAENGKTSSFTDVKAGDWYIGAVAKAQEYGIVEGYKDGTFGAAKTITRQEAIAMIARAMKLAGLDTNIGPADADAALSGFSDGAAVAGWARQAVAAAVKSGLVGGSGSGLNPASDITRAETAAIVQRMLAKAKLI</sequence>
<feature type="signal peptide" evidence="4">
    <location>
        <begin position="1"/>
        <end position="32"/>
    </location>
</feature>
<protein>
    <submittedName>
        <fullName evidence="6">S-layer homology domain-containing protein</fullName>
    </submittedName>
</protein>
<dbReference type="InterPro" id="IPR058094">
    <property type="entry name" value="Ig-like_OmpL47-like"/>
</dbReference>
<dbReference type="PROSITE" id="PS51272">
    <property type="entry name" value="SLH"/>
    <property type="match status" value="3"/>
</dbReference>
<keyword evidence="2" id="KW-0677">Repeat</keyword>
<dbReference type="EMBL" id="JACJVP010000044">
    <property type="protein sequence ID" value="MBB6674102.1"/>
    <property type="molecule type" value="Genomic_DNA"/>
</dbReference>
<dbReference type="GO" id="GO:0030246">
    <property type="term" value="F:carbohydrate binding"/>
    <property type="evidence" value="ECO:0007669"/>
    <property type="project" value="InterPro"/>
</dbReference>
<evidence type="ECO:0000313" key="6">
    <source>
        <dbReference type="EMBL" id="MBB6674102.1"/>
    </source>
</evidence>
<dbReference type="Pfam" id="PF25390">
    <property type="entry name" value="WD40_RLD"/>
    <property type="match status" value="1"/>
</dbReference>
<dbReference type="PROSITE" id="PS00626">
    <property type="entry name" value="RCC1_2"/>
    <property type="match status" value="3"/>
</dbReference>
<reference evidence="6 7" key="1">
    <citation type="submission" date="2020-08" db="EMBL/GenBank/DDBJ databases">
        <title>Cohnella phylogeny.</title>
        <authorList>
            <person name="Dunlap C."/>
        </authorList>
    </citation>
    <scope>NUCLEOTIDE SEQUENCE [LARGE SCALE GENOMIC DNA]</scope>
    <source>
        <strain evidence="6 7">DSM 28246</strain>
    </source>
</reference>
<dbReference type="PROSITE" id="PS50012">
    <property type="entry name" value="RCC1_3"/>
    <property type="match status" value="6"/>
</dbReference>
<keyword evidence="7" id="KW-1185">Reference proteome</keyword>
<dbReference type="SUPFAM" id="SSF50985">
    <property type="entry name" value="RCC1/BLIP-II"/>
    <property type="match status" value="2"/>
</dbReference>
<dbReference type="Proteomes" id="UP000547209">
    <property type="component" value="Unassembled WGS sequence"/>
</dbReference>
<dbReference type="SUPFAM" id="SSF49452">
    <property type="entry name" value="Starch-binding domain-like"/>
    <property type="match status" value="1"/>
</dbReference>
<evidence type="ECO:0000313" key="7">
    <source>
        <dbReference type="Proteomes" id="UP000547209"/>
    </source>
</evidence>
<evidence type="ECO:0000256" key="4">
    <source>
        <dbReference type="SAM" id="SignalP"/>
    </source>
</evidence>
<dbReference type="Pfam" id="PF13540">
    <property type="entry name" value="RCC1_2"/>
    <property type="match status" value="1"/>
</dbReference>
<keyword evidence="4" id="KW-0732">Signal</keyword>
<dbReference type="NCBIfam" id="NF047446">
    <property type="entry name" value="barrel_OmpL47"/>
    <property type="match status" value="1"/>
</dbReference>
<dbReference type="InterPro" id="IPR009091">
    <property type="entry name" value="RCC1/BLIP-II"/>
</dbReference>
<evidence type="ECO:0000256" key="2">
    <source>
        <dbReference type="ARBA" id="ARBA00022737"/>
    </source>
</evidence>
<evidence type="ECO:0000256" key="3">
    <source>
        <dbReference type="SAM" id="MobiDB-lite"/>
    </source>
</evidence>
<dbReference type="Gene3D" id="2.60.40.1120">
    <property type="entry name" value="Carboxypeptidase-like, regulatory domain"/>
    <property type="match status" value="1"/>
</dbReference>
<keyword evidence="1" id="KW-0344">Guanine-nucleotide releasing factor</keyword>
<dbReference type="InterPro" id="IPR058923">
    <property type="entry name" value="RCC1-like_dom"/>
</dbReference>
<comment type="caution">
    <text evidence="6">The sequence shown here is derived from an EMBL/GenBank/DDBJ whole genome shotgun (WGS) entry which is preliminary data.</text>
</comment>
<dbReference type="Pfam" id="PF12733">
    <property type="entry name" value="Cadherin-like"/>
    <property type="match status" value="1"/>
</dbReference>
<dbReference type="Gene3D" id="2.130.10.30">
    <property type="entry name" value="Regulator of chromosome condensation 1/beta-lactamase-inhibitor protein II"/>
    <property type="match status" value="2"/>
</dbReference>
<dbReference type="InterPro" id="IPR013783">
    <property type="entry name" value="Ig-like_fold"/>
</dbReference>
<feature type="domain" description="SLH" evidence="5">
    <location>
        <begin position="1257"/>
        <end position="1316"/>
    </location>
</feature>
<dbReference type="InterPro" id="IPR051553">
    <property type="entry name" value="Ran_GTPase-activating"/>
</dbReference>
<dbReference type="GO" id="GO:0005737">
    <property type="term" value="C:cytoplasm"/>
    <property type="evidence" value="ECO:0007669"/>
    <property type="project" value="TreeGrafter"/>
</dbReference>
<dbReference type="Gene3D" id="2.60.40.10">
    <property type="entry name" value="Immunoglobulins"/>
    <property type="match status" value="1"/>
</dbReference>
<dbReference type="PANTHER" id="PTHR45982">
    <property type="entry name" value="REGULATOR OF CHROMOSOME CONDENSATION"/>
    <property type="match status" value="1"/>
</dbReference>
<dbReference type="InterPro" id="IPR013784">
    <property type="entry name" value="Carb-bd-like_fold"/>
</dbReference>
<dbReference type="InterPro" id="IPR001119">
    <property type="entry name" value="SLH_dom"/>
</dbReference>
<dbReference type="InterPro" id="IPR025883">
    <property type="entry name" value="Cadherin-like_domain"/>
</dbReference>
<feature type="domain" description="SLH" evidence="5">
    <location>
        <begin position="1324"/>
        <end position="1382"/>
    </location>
</feature>
<gene>
    <name evidence="6" type="ORF">H7C19_25810</name>
</gene>
<organism evidence="6 7">
    <name type="scientific">Cohnella nanjingensis</name>
    <dbReference type="NCBI Taxonomy" id="1387779"/>
    <lineage>
        <taxon>Bacteria</taxon>
        <taxon>Bacillati</taxon>
        <taxon>Bacillota</taxon>
        <taxon>Bacilli</taxon>
        <taxon>Bacillales</taxon>
        <taxon>Paenibacillaceae</taxon>
        <taxon>Cohnella</taxon>
    </lineage>
</organism>
<dbReference type="Pfam" id="PF00395">
    <property type="entry name" value="SLH"/>
    <property type="match status" value="3"/>
</dbReference>
<proteinExistence type="predicted"/>
<evidence type="ECO:0000256" key="1">
    <source>
        <dbReference type="ARBA" id="ARBA00022658"/>
    </source>
</evidence>
<feature type="region of interest" description="Disordered" evidence="3">
    <location>
        <begin position="941"/>
        <end position="966"/>
    </location>
</feature>
<dbReference type="PRINTS" id="PR00633">
    <property type="entry name" value="RCCNDNSATION"/>
</dbReference>